<dbReference type="SUPFAM" id="SSF54534">
    <property type="entry name" value="FKBP-like"/>
    <property type="match status" value="1"/>
</dbReference>
<dbReference type="Proteomes" id="UP000226431">
    <property type="component" value="Unassembled WGS sequence"/>
</dbReference>
<dbReference type="OrthoDB" id="5408296at2759"/>
<accession>A0A2C5XYK1</accession>
<feature type="compositionally biased region" description="Polar residues" evidence="1">
    <location>
        <begin position="303"/>
        <end position="315"/>
    </location>
</feature>
<dbReference type="Gene3D" id="3.10.50.40">
    <property type="match status" value="1"/>
</dbReference>
<comment type="caution">
    <text evidence="2">The sequence shown here is derived from an EMBL/GenBank/DDBJ whole genome shotgun (WGS) entry which is preliminary data.</text>
</comment>
<gene>
    <name evidence="2" type="ORF">CDD80_7296</name>
</gene>
<evidence type="ECO:0000256" key="1">
    <source>
        <dbReference type="SAM" id="MobiDB-lite"/>
    </source>
</evidence>
<sequence>MTTRPGEESLITAFGDIHYHYRPPEIKPQHHRFDCRSYVYLFEDVVNARCRLEIANNPGTEEQDAFTGYFDQTHLHYSLWHHQCRVSITVPESVDPNEWHLPTYDLRNENIYHYKLHSLDIYFSAHQDAVLFVDHVKRAFAMSSGDERAQLQQPAVMSPLVQKLERVAVSDNQYEYGLSDPPATSQPERTTAASLDASANALPPSGPKAEYQPMAYNPAAPAAPEIIRHRDKTPPPDDDPVNPLAVAVAQDLHAASHDPSAQERSQRPRDRHTFMGPGKVILRQPVPQPTPPGTGSGAAPGTFSQQHQSWQASQDYSIHRQVYQPVESEMQQAYQSKKEPKGKFEEHAGRLERGVSVMRVAPFVVVLASLFTNLVTAAEKLQIDTTLQVKCDRKTTKGDSVSMHYKGTLKSSGEKFDAIFETELVAIAGVPKPEKIETITPDTPIAEKVGSIVSDAADAAKTMMMDTDDVQSHEEL</sequence>
<reference evidence="2 3" key="1">
    <citation type="submission" date="2017-06" db="EMBL/GenBank/DDBJ databases">
        <title>Ant-infecting Ophiocordyceps genomes reveal a high diversity of potential behavioral manipulation genes and a possible major role for enterotoxins.</title>
        <authorList>
            <person name="De Bekker C."/>
            <person name="Evans H.C."/>
            <person name="Brachmann A."/>
            <person name="Hughes D.P."/>
        </authorList>
    </citation>
    <scope>NUCLEOTIDE SEQUENCE [LARGE SCALE GENOMIC DNA]</scope>
    <source>
        <strain evidence="2 3">Map16</strain>
    </source>
</reference>
<dbReference type="STRING" id="2004952.A0A2C5XYK1"/>
<dbReference type="AlphaFoldDB" id="A0A2C5XYK1"/>
<dbReference type="InterPro" id="IPR046357">
    <property type="entry name" value="PPIase_dom_sf"/>
</dbReference>
<keyword evidence="3" id="KW-1185">Reference proteome</keyword>
<name>A0A2C5XYK1_9HYPO</name>
<protein>
    <submittedName>
        <fullName evidence="2">Uncharacterized protein</fullName>
    </submittedName>
</protein>
<organism evidence="2 3">
    <name type="scientific">Ophiocordyceps camponoti-rufipedis</name>
    <dbReference type="NCBI Taxonomy" id="2004952"/>
    <lineage>
        <taxon>Eukaryota</taxon>
        <taxon>Fungi</taxon>
        <taxon>Dikarya</taxon>
        <taxon>Ascomycota</taxon>
        <taxon>Pezizomycotina</taxon>
        <taxon>Sordariomycetes</taxon>
        <taxon>Hypocreomycetidae</taxon>
        <taxon>Hypocreales</taxon>
        <taxon>Ophiocordycipitaceae</taxon>
        <taxon>Ophiocordyceps</taxon>
    </lineage>
</organism>
<dbReference type="EMBL" id="NJES01000009">
    <property type="protein sequence ID" value="PHH80759.1"/>
    <property type="molecule type" value="Genomic_DNA"/>
</dbReference>
<feature type="compositionally biased region" description="Basic and acidic residues" evidence="1">
    <location>
        <begin position="254"/>
        <end position="273"/>
    </location>
</feature>
<evidence type="ECO:0000313" key="3">
    <source>
        <dbReference type="Proteomes" id="UP000226431"/>
    </source>
</evidence>
<dbReference type="GO" id="GO:0003755">
    <property type="term" value="F:peptidyl-prolyl cis-trans isomerase activity"/>
    <property type="evidence" value="ECO:0007669"/>
    <property type="project" value="InterPro"/>
</dbReference>
<feature type="region of interest" description="Disordered" evidence="1">
    <location>
        <begin position="253"/>
        <end position="315"/>
    </location>
</feature>
<proteinExistence type="predicted"/>
<evidence type="ECO:0000313" key="2">
    <source>
        <dbReference type="EMBL" id="PHH80759.1"/>
    </source>
</evidence>